<dbReference type="AlphaFoldDB" id="A0A844FIJ3"/>
<dbReference type="SUPFAM" id="SSF55174">
    <property type="entry name" value="Alpha-L RNA-binding motif"/>
    <property type="match status" value="1"/>
</dbReference>
<dbReference type="InterPro" id="IPR012677">
    <property type="entry name" value="Nucleotide-bd_a/b_plait_sf"/>
</dbReference>
<evidence type="ECO:0000256" key="1">
    <source>
        <dbReference type="PROSITE-ProRule" id="PRU00182"/>
    </source>
</evidence>
<sequence>MIKDKEKYVSHINDKDQILNMRKLLDKIEIVIDKHSIQSTDFLDPYSRRLSKSILNRFDNISYSEDGGLINAERKIISIYPDYLSFEKIQAPIVPLSISGNIEGLTHKDFLGSLMGLGITRGKVGDILLHEDDAQVIVDDSISDYIIFNLKKVGNKNVKVESICREEIRKGKEDYKEKYITIPSLRLDAIVSSTLNLSRNDSLNFIKHGKIKVNWEPISKPFFEVNEGDLVSVKGYGRFILSRVFGKTKRNRVKASITIFK</sequence>
<dbReference type="SMART" id="SM00363">
    <property type="entry name" value="S4"/>
    <property type="match status" value="1"/>
</dbReference>
<dbReference type="InterPro" id="IPR002942">
    <property type="entry name" value="S4_RNA-bd"/>
</dbReference>
<dbReference type="GO" id="GO:0003723">
    <property type="term" value="F:RNA binding"/>
    <property type="evidence" value="ECO:0007669"/>
    <property type="project" value="UniProtKB-KW"/>
</dbReference>
<reference evidence="3 4" key="1">
    <citation type="submission" date="2019-08" db="EMBL/GenBank/DDBJ databases">
        <title>In-depth cultivation of the pig gut microbiome towards novel bacterial diversity and tailored functional studies.</title>
        <authorList>
            <person name="Wylensek D."/>
            <person name="Hitch T.C.A."/>
            <person name="Clavel T."/>
        </authorList>
    </citation>
    <scope>NUCLEOTIDE SEQUENCE [LARGE SCALE GENOMIC DNA]</scope>
    <source>
        <strain evidence="3 4">Med78-601-WT-4W-RMD-3</strain>
    </source>
</reference>
<evidence type="ECO:0000313" key="3">
    <source>
        <dbReference type="EMBL" id="MSS43844.1"/>
    </source>
</evidence>
<dbReference type="Gene3D" id="3.10.290.10">
    <property type="entry name" value="RNA-binding S4 domain"/>
    <property type="match status" value="1"/>
</dbReference>
<accession>A0A844FIJ3</accession>
<comment type="caution">
    <text evidence="3">The sequence shown here is derived from an EMBL/GenBank/DDBJ whole genome shotgun (WGS) entry which is preliminary data.</text>
</comment>
<evidence type="ECO:0000259" key="2">
    <source>
        <dbReference type="SMART" id="SM00363"/>
    </source>
</evidence>
<dbReference type="RefSeq" id="WP_154484522.1">
    <property type="nucleotide sequence ID" value="NZ_VULR01000012.1"/>
</dbReference>
<dbReference type="OrthoDB" id="9812787at2"/>
<organism evidence="3 4">
    <name type="scientific">Anaerosalibacter bizertensis</name>
    <dbReference type="NCBI Taxonomy" id="932217"/>
    <lineage>
        <taxon>Bacteria</taxon>
        <taxon>Bacillati</taxon>
        <taxon>Bacillota</taxon>
        <taxon>Tissierellia</taxon>
        <taxon>Tissierellales</taxon>
        <taxon>Sporanaerobacteraceae</taxon>
        <taxon>Anaerosalibacter</taxon>
    </lineage>
</organism>
<dbReference type="Proteomes" id="UP000462760">
    <property type="component" value="Unassembled WGS sequence"/>
</dbReference>
<dbReference type="Pfam" id="PF01479">
    <property type="entry name" value="S4"/>
    <property type="match status" value="1"/>
</dbReference>
<dbReference type="Pfam" id="PF17774">
    <property type="entry name" value="YlmH_RBD"/>
    <property type="match status" value="1"/>
</dbReference>
<proteinExistence type="predicted"/>
<evidence type="ECO:0000313" key="4">
    <source>
        <dbReference type="Proteomes" id="UP000462760"/>
    </source>
</evidence>
<feature type="domain" description="RNA-binding S4" evidence="2">
    <location>
        <begin position="185"/>
        <end position="245"/>
    </location>
</feature>
<dbReference type="InterPro" id="IPR036986">
    <property type="entry name" value="S4_RNA-bd_sf"/>
</dbReference>
<dbReference type="PROSITE" id="PS50889">
    <property type="entry name" value="S4"/>
    <property type="match status" value="1"/>
</dbReference>
<dbReference type="CDD" id="cd00165">
    <property type="entry name" value="S4"/>
    <property type="match status" value="1"/>
</dbReference>
<dbReference type="PANTHER" id="PTHR13633">
    <property type="entry name" value="MITOCHONDRIAL TRANSCRIPTION RESCUE FACTOR 1"/>
    <property type="match status" value="1"/>
</dbReference>
<dbReference type="PANTHER" id="PTHR13633:SF3">
    <property type="entry name" value="MITOCHONDRIAL TRANSCRIPTION RESCUE FACTOR 1"/>
    <property type="match status" value="1"/>
</dbReference>
<dbReference type="Gene3D" id="3.30.1370.160">
    <property type="match status" value="1"/>
</dbReference>
<name>A0A844FIJ3_9FIRM</name>
<dbReference type="EMBL" id="VULR01000012">
    <property type="protein sequence ID" value="MSS43844.1"/>
    <property type="molecule type" value="Genomic_DNA"/>
</dbReference>
<dbReference type="InterPro" id="IPR040591">
    <property type="entry name" value="RqcP2_RBD"/>
</dbReference>
<protein>
    <submittedName>
        <fullName evidence="3">RNA-binding protein</fullName>
    </submittedName>
</protein>
<keyword evidence="1" id="KW-0694">RNA-binding</keyword>
<gene>
    <name evidence="3" type="ORF">FYJ27_08920</name>
</gene>
<dbReference type="Gene3D" id="3.30.70.330">
    <property type="match status" value="1"/>
</dbReference>